<proteinExistence type="predicted"/>
<feature type="region of interest" description="Disordered" evidence="1">
    <location>
        <begin position="1"/>
        <end position="72"/>
    </location>
</feature>
<evidence type="ECO:0000313" key="3">
    <source>
        <dbReference type="Proteomes" id="UP000000763"/>
    </source>
</evidence>
<dbReference type="Proteomes" id="UP000000763">
    <property type="component" value="Chromosome 2"/>
</dbReference>
<reference evidence="3" key="2">
    <citation type="journal article" date="2008" name="Nucleic Acids Res.">
        <title>The rice annotation project database (RAP-DB): 2008 update.</title>
        <authorList>
            <consortium name="The rice annotation project (RAP)"/>
        </authorList>
    </citation>
    <scope>GENOME REANNOTATION</scope>
    <source>
        <strain evidence="3">cv. Nipponbare</strain>
    </source>
</reference>
<sequence>MAERRAMAGSVGRRTGDGGRRRASGAGAASGGGRGGGAREAEEGDSGGGGGGHSRDRRSPFPPRPPSVPVASRLSVAAVAAYRLPAARRDGRRTVDGGAWERAGGGDWERRGAVDAVAGVALVDSDGEAAAREERGEQVVLIPCEDDDALAPGEGDRGAANVGGLYELYATLPPCGEGGRGWSGPSSSYAVAGRAVLVDAVLRVVGELAELLHPLQDEVVHGAVVGLGLHAVEGVHGGHLGDLATDAVELPVFLGQQLTNVAYEVLSRVLHASISLAWLAGS</sequence>
<gene>
    <name evidence="2" type="primary">OSJNBa0004O05.24</name>
</gene>
<accession>Q64M79</accession>
<reference evidence="3" key="1">
    <citation type="journal article" date="2005" name="Nature">
        <title>The map-based sequence of the rice genome.</title>
        <authorList>
            <consortium name="International rice genome sequencing project (IRGSP)"/>
            <person name="Matsumoto T."/>
            <person name="Wu J."/>
            <person name="Kanamori H."/>
            <person name="Katayose Y."/>
            <person name="Fujisawa M."/>
            <person name="Namiki N."/>
            <person name="Mizuno H."/>
            <person name="Yamamoto K."/>
            <person name="Antonio B.A."/>
            <person name="Baba T."/>
            <person name="Sakata K."/>
            <person name="Nagamura Y."/>
            <person name="Aoki H."/>
            <person name="Arikawa K."/>
            <person name="Arita K."/>
            <person name="Bito T."/>
            <person name="Chiden Y."/>
            <person name="Fujitsuka N."/>
            <person name="Fukunaka R."/>
            <person name="Hamada M."/>
            <person name="Harada C."/>
            <person name="Hayashi A."/>
            <person name="Hijishita S."/>
            <person name="Honda M."/>
            <person name="Hosokawa S."/>
            <person name="Ichikawa Y."/>
            <person name="Idonuma A."/>
            <person name="Iijima M."/>
            <person name="Ikeda M."/>
            <person name="Ikeno M."/>
            <person name="Ito K."/>
            <person name="Ito S."/>
            <person name="Ito T."/>
            <person name="Ito Y."/>
            <person name="Ito Y."/>
            <person name="Iwabuchi A."/>
            <person name="Kamiya K."/>
            <person name="Karasawa W."/>
            <person name="Kurita K."/>
            <person name="Katagiri S."/>
            <person name="Kikuta A."/>
            <person name="Kobayashi H."/>
            <person name="Kobayashi N."/>
            <person name="Machita K."/>
            <person name="Maehara T."/>
            <person name="Masukawa M."/>
            <person name="Mizubayashi T."/>
            <person name="Mukai Y."/>
            <person name="Nagasaki H."/>
            <person name="Nagata Y."/>
            <person name="Naito S."/>
            <person name="Nakashima M."/>
            <person name="Nakama Y."/>
            <person name="Nakamichi Y."/>
            <person name="Nakamura M."/>
            <person name="Meguro A."/>
            <person name="Negishi M."/>
            <person name="Ohta I."/>
            <person name="Ohta T."/>
            <person name="Okamoto M."/>
            <person name="Ono N."/>
            <person name="Saji S."/>
            <person name="Sakaguchi M."/>
            <person name="Sakai K."/>
            <person name="Shibata M."/>
            <person name="Shimokawa T."/>
            <person name="Song J."/>
            <person name="Takazaki Y."/>
            <person name="Terasawa K."/>
            <person name="Tsugane M."/>
            <person name="Tsuji K."/>
            <person name="Ueda S."/>
            <person name="Waki K."/>
            <person name="Yamagata H."/>
            <person name="Yamamoto M."/>
            <person name="Yamamoto S."/>
            <person name="Yamane H."/>
            <person name="Yoshiki S."/>
            <person name="Yoshihara R."/>
            <person name="Yukawa K."/>
            <person name="Zhong H."/>
            <person name="Yano M."/>
            <person name="Yuan Q."/>
            <person name="Ouyang S."/>
            <person name="Liu J."/>
            <person name="Jones K.M."/>
            <person name="Gansberger K."/>
            <person name="Moffat K."/>
            <person name="Hill J."/>
            <person name="Bera J."/>
            <person name="Fadrosh D."/>
            <person name="Jin S."/>
            <person name="Johri S."/>
            <person name="Kim M."/>
            <person name="Overton L."/>
            <person name="Reardon M."/>
            <person name="Tsitrin T."/>
            <person name="Vuong H."/>
            <person name="Weaver B."/>
            <person name="Ciecko A."/>
            <person name="Tallon L."/>
            <person name="Jackson J."/>
            <person name="Pai G."/>
            <person name="Aken S.V."/>
            <person name="Utterback T."/>
            <person name="Reidmuller S."/>
            <person name="Feldblyum T."/>
            <person name="Hsiao J."/>
            <person name="Zismann V."/>
            <person name="Iobst S."/>
            <person name="de Vazeille A.R."/>
            <person name="Buell C.R."/>
            <person name="Ying K."/>
            <person name="Li Y."/>
            <person name="Lu T."/>
            <person name="Huang Y."/>
            <person name="Zhao Q."/>
            <person name="Feng Q."/>
            <person name="Zhang L."/>
            <person name="Zhu J."/>
            <person name="Weng Q."/>
            <person name="Mu J."/>
            <person name="Lu Y."/>
            <person name="Fan D."/>
            <person name="Liu Y."/>
            <person name="Guan J."/>
            <person name="Zhang Y."/>
            <person name="Yu S."/>
            <person name="Liu X."/>
            <person name="Zhang Y."/>
            <person name="Hong G."/>
            <person name="Han B."/>
            <person name="Choisne N."/>
            <person name="Demange N."/>
            <person name="Orjeda G."/>
            <person name="Samain S."/>
            <person name="Cattolico L."/>
            <person name="Pelletier E."/>
            <person name="Couloux A."/>
            <person name="Segurens B."/>
            <person name="Wincker P."/>
            <person name="D'Hont A."/>
            <person name="Scarpelli C."/>
            <person name="Weissenbach J."/>
            <person name="Salanoubat M."/>
            <person name="Quetier F."/>
            <person name="Yu Y."/>
            <person name="Kim H.R."/>
            <person name="Rambo T."/>
            <person name="Currie J."/>
            <person name="Collura K."/>
            <person name="Luo M."/>
            <person name="Yang T."/>
            <person name="Ammiraju J.S.S."/>
            <person name="Engler F."/>
            <person name="Soderlund C."/>
            <person name="Wing R.A."/>
            <person name="Palmer L.E."/>
            <person name="de la Bastide M."/>
            <person name="Spiegel L."/>
            <person name="Nascimento L."/>
            <person name="Zutavern T."/>
            <person name="O'Shaughnessy A."/>
            <person name="Dike S."/>
            <person name="Dedhia N."/>
            <person name="Preston R."/>
            <person name="Balija V."/>
            <person name="McCombie W.R."/>
            <person name="Chow T."/>
            <person name="Chen H."/>
            <person name="Chung M."/>
            <person name="Chen C."/>
            <person name="Shaw J."/>
            <person name="Wu H."/>
            <person name="Hsiao K."/>
            <person name="Chao Y."/>
            <person name="Chu M."/>
            <person name="Cheng C."/>
            <person name="Hour A."/>
            <person name="Lee P."/>
            <person name="Lin S."/>
            <person name="Lin Y."/>
            <person name="Liou J."/>
            <person name="Liu S."/>
            <person name="Hsing Y."/>
            <person name="Raghuvanshi S."/>
            <person name="Mohanty A."/>
            <person name="Bharti A.K."/>
            <person name="Gaur A."/>
            <person name="Gupta V."/>
            <person name="Kumar D."/>
            <person name="Ravi V."/>
            <person name="Vij S."/>
            <person name="Kapur A."/>
            <person name="Khurana P."/>
            <person name="Khurana P."/>
            <person name="Khurana J.P."/>
            <person name="Tyagi A.K."/>
            <person name="Gaikwad K."/>
            <person name="Singh A."/>
            <person name="Dalal V."/>
            <person name="Srivastava S."/>
            <person name="Dixit A."/>
            <person name="Pal A.K."/>
            <person name="Ghazi I.A."/>
            <person name="Yadav M."/>
            <person name="Pandit A."/>
            <person name="Bhargava A."/>
            <person name="Sureshbabu K."/>
            <person name="Batra K."/>
            <person name="Sharma T.R."/>
            <person name="Mohapatra T."/>
            <person name="Singh N.K."/>
            <person name="Messing J."/>
            <person name="Nelson A.B."/>
            <person name="Fuks G."/>
            <person name="Kavchok S."/>
            <person name="Keizer G."/>
            <person name="Linton E."/>
            <person name="Llaca V."/>
            <person name="Song R."/>
            <person name="Tanyolac B."/>
            <person name="Young S."/>
            <person name="Ho-Il K."/>
            <person name="Hahn J.H."/>
            <person name="Sangsakoo G."/>
            <person name="Vanavichit A."/>
            <person name="de Mattos Luiz.A.T."/>
            <person name="Zimmer P.D."/>
            <person name="Malone G."/>
            <person name="Dellagostin O."/>
            <person name="de Oliveira A.C."/>
            <person name="Bevan M."/>
            <person name="Bancroft I."/>
            <person name="Minx P."/>
            <person name="Cordum H."/>
            <person name="Wilson R."/>
            <person name="Cheng Z."/>
            <person name="Jin W."/>
            <person name="Jiang J."/>
            <person name="Leong S.A."/>
            <person name="Iwama H."/>
            <person name="Gojobori T."/>
            <person name="Itoh T."/>
            <person name="Niimura Y."/>
            <person name="Fujii Y."/>
            <person name="Habara T."/>
            <person name="Sakai H."/>
            <person name="Sato Y."/>
            <person name="Wilson G."/>
            <person name="Kumar K."/>
            <person name="McCouch S."/>
            <person name="Juretic N."/>
            <person name="Hoen D."/>
            <person name="Wright S."/>
            <person name="Bruskiewich R."/>
            <person name="Bureau T."/>
            <person name="Miyao A."/>
            <person name="Hirochika H."/>
            <person name="Nishikawa T."/>
            <person name="Kadowaki K."/>
            <person name="Sugiura M."/>
            <person name="Burr B."/>
            <person name="Sasaki T."/>
        </authorList>
    </citation>
    <scope>NUCLEOTIDE SEQUENCE [LARGE SCALE GENOMIC DNA]</scope>
    <source>
        <strain evidence="3">cv. Nipponbare</strain>
    </source>
</reference>
<feature type="compositionally biased region" description="Gly residues" evidence="1">
    <location>
        <begin position="28"/>
        <end position="38"/>
    </location>
</feature>
<dbReference type="EMBL" id="AP007253">
    <property type="protein sequence ID" value="BAD46726.1"/>
    <property type="molecule type" value="Genomic_DNA"/>
</dbReference>
<protein>
    <submittedName>
        <fullName evidence="2">Uncharacterized protein</fullName>
    </submittedName>
</protein>
<evidence type="ECO:0000256" key="1">
    <source>
        <dbReference type="SAM" id="MobiDB-lite"/>
    </source>
</evidence>
<dbReference type="AlphaFoldDB" id="Q64M79"/>
<evidence type="ECO:0000313" key="2">
    <source>
        <dbReference type="EMBL" id="BAD46726.1"/>
    </source>
</evidence>
<organism evidence="2 3">
    <name type="scientific">Oryza sativa subsp. japonica</name>
    <name type="common">Rice</name>
    <dbReference type="NCBI Taxonomy" id="39947"/>
    <lineage>
        <taxon>Eukaryota</taxon>
        <taxon>Viridiplantae</taxon>
        <taxon>Streptophyta</taxon>
        <taxon>Embryophyta</taxon>
        <taxon>Tracheophyta</taxon>
        <taxon>Spermatophyta</taxon>
        <taxon>Magnoliopsida</taxon>
        <taxon>Liliopsida</taxon>
        <taxon>Poales</taxon>
        <taxon>Poaceae</taxon>
        <taxon>BOP clade</taxon>
        <taxon>Oryzoideae</taxon>
        <taxon>Oryzeae</taxon>
        <taxon>Oryzinae</taxon>
        <taxon>Oryza</taxon>
        <taxon>Oryza sativa</taxon>
    </lineage>
</organism>
<name>Q64M79_ORYSJ</name>